<sequence length="578" mass="63399">MPDTRTTSTPSELAAASLEAWLDGPAAAFARRSQRPDSRRKVASWEFDLEHPALGPQRVRLSVPRDFPATPPEIHFDSRLCLVLPHIEDDGRFCHGVLPSPGDYAWPEGAAQAVLQSLQRFWTQVLDPAWVLSEFHRERLSYWQRFCEQFRTLHKAPTPRTTRVVLQQLDGVAEGKLAVYFRRSQAASSDLMVATVGDADPHSIAVRHRWNVGALVRGHVLFVPVPANVRWAPCDWPRTLQELERFVGHITGGESSVVRWVEAEQDQAPQPFVVVLVQDNTCYGYLLTPAPVPLLTVPGITPIVIDRVDVNWVLARDYKLPTLGARAGKKVLVLGCGSLGAPVAELLARAGIGKLDLLDMEAFEAENCARHILGASDIGRGKAESLAVRLRQLVPGIEVGAYRARATDWIQSVCKPDAYDLVVDCTGESHVRVMLAHYRSHSVGPCPMVHAWVEPFCAAAHVVHIAGHEVWPDDDPGERVAAASWGDDVRINLPACGAGFHPYGASDAWQAGGYAAERILAVLDGKVEASTVWSWVRSKSFFDSLEVDVTVGPLVPTTGSAFDSVQLTRLLKDVLGNE</sequence>
<dbReference type="EMBL" id="AP026966">
    <property type="protein sequence ID" value="BDT59240.1"/>
    <property type="molecule type" value="Genomic_DNA"/>
</dbReference>
<dbReference type="InterPro" id="IPR000594">
    <property type="entry name" value="ThiF_NAD_FAD-bd"/>
</dbReference>
<dbReference type="PANTHER" id="PTHR43267">
    <property type="entry name" value="TRNA THREONYLCARBAMOYLADENOSINE DEHYDRATASE"/>
    <property type="match status" value="1"/>
</dbReference>
<dbReference type="InterPro" id="IPR045886">
    <property type="entry name" value="ThiF/MoeB/HesA"/>
</dbReference>
<dbReference type="Gene3D" id="3.10.110.10">
    <property type="entry name" value="Ubiquitin Conjugating Enzyme"/>
    <property type="match status" value="1"/>
</dbReference>
<dbReference type="SUPFAM" id="SSF54495">
    <property type="entry name" value="UBC-like"/>
    <property type="match status" value="1"/>
</dbReference>
<proteinExistence type="predicted"/>
<protein>
    <recommendedName>
        <fullName evidence="1">THIF-type NAD/FAD binding fold domain-containing protein</fullName>
    </recommendedName>
</protein>
<dbReference type="Proteomes" id="UP001163336">
    <property type="component" value="Chromosome"/>
</dbReference>
<dbReference type="CDD" id="cd00195">
    <property type="entry name" value="UBCc_UEV"/>
    <property type="match status" value="1"/>
</dbReference>
<name>A0ABN6TDP4_9BURK</name>
<reference evidence="2" key="1">
    <citation type="submission" date="2022-11" db="EMBL/GenBank/DDBJ databases">
        <title>Isolation and characterization of PLA-degrading bacterium Massilia sp. from Antarctic soil.</title>
        <authorList>
            <person name="Sato K."/>
            <person name="Gomez-Fuentes C."/>
            <person name="Ahmad S.A."/>
            <person name="Zulkharnain A."/>
        </authorList>
    </citation>
    <scope>NUCLEOTIDE SEQUENCE</scope>
    <source>
        <strain evidence="2">N-3</strain>
    </source>
</reference>
<dbReference type="PANTHER" id="PTHR43267:SF1">
    <property type="entry name" value="TRNA THREONYLCARBAMOYLADENOSINE DEHYDRATASE"/>
    <property type="match status" value="1"/>
</dbReference>
<keyword evidence="3" id="KW-1185">Reference proteome</keyword>
<feature type="domain" description="THIF-type NAD/FAD binding fold" evidence="1">
    <location>
        <begin position="330"/>
        <end position="438"/>
    </location>
</feature>
<dbReference type="InterPro" id="IPR035985">
    <property type="entry name" value="Ubiquitin-activating_enz"/>
</dbReference>
<organism evidence="2 3">
    <name type="scientific">Massilia varians</name>
    <dbReference type="NCBI Taxonomy" id="457921"/>
    <lineage>
        <taxon>Bacteria</taxon>
        <taxon>Pseudomonadati</taxon>
        <taxon>Pseudomonadota</taxon>
        <taxon>Betaproteobacteria</taxon>
        <taxon>Burkholderiales</taxon>
        <taxon>Oxalobacteraceae</taxon>
        <taxon>Telluria group</taxon>
        <taxon>Massilia</taxon>
    </lineage>
</organism>
<dbReference type="Gene3D" id="3.40.50.720">
    <property type="entry name" value="NAD(P)-binding Rossmann-like Domain"/>
    <property type="match status" value="1"/>
</dbReference>
<dbReference type="Pfam" id="PF00899">
    <property type="entry name" value="ThiF"/>
    <property type="match status" value="1"/>
</dbReference>
<evidence type="ECO:0000259" key="1">
    <source>
        <dbReference type="Pfam" id="PF00899"/>
    </source>
</evidence>
<gene>
    <name evidence="2" type="ORF">MasN3_27340</name>
</gene>
<dbReference type="RefSeq" id="WP_281907831.1">
    <property type="nucleotide sequence ID" value="NZ_AP026966.1"/>
</dbReference>
<dbReference type="SUPFAM" id="SSF69572">
    <property type="entry name" value="Activating enzymes of the ubiquitin-like proteins"/>
    <property type="match status" value="1"/>
</dbReference>
<evidence type="ECO:0000313" key="2">
    <source>
        <dbReference type="EMBL" id="BDT59240.1"/>
    </source>
</evidence>
<accession>A0ABN6TDP4</accession>
<evidence type="ECO:0000313" key="3">
    <source>
        <dbReference type="Proteomes" id="UP001163336"/>
    </source>
</evidence>
<dbReference type="InterPro" id="IPR016135">
    <property type="entry name" value="UBQ-conjugating_enzyme/RWD"/>
</dbReference>